<keyword evidence="1" id="KW-0812">Transmembrane</keyword>
<sequence length="261" mass="28179">MDRLTKKEMRHSEQVQHGGQVALVMVLIMTVVSAVVVSVAGRVTTETRIQQLSKDSSEAFLTAQSGLEEAVSRQESLNTTAVGEDRSYKVTLENIGQDGLLTDRVSAGSSIDIVLNGSASLQGVRIYWKSVTSSPSALFVSKVMDSSIVDLAYDTTGENGFTRVTSGGTLNGVEFTHVTNQIDLDATVRRIRVFVYGGAAILGFQPVGDTLPVQVVSYKSEGSVGTGAETIRYGLNYEESRDKRTPEVFDYALFSYGSIIQ</sequence>
<proteinExistence type="predicted"/>
<reference evidence="2 3" key="1">
    <citation type="journal article" date="2016" name="Nat. Commun.">
        <title>Thousands of microbial genomes shed light on interconnected biogeochemical processes in an aquifer system.</title>
        <authorList>
            <person name="Anantharaman K."/>
            <person name="Brown C.T."/>
            <person name="Hug L.A."/>
            <person name="Sharon I."/>
            <person name="Castelle C.J."/>
            <person name="Probst A.J."/>
            <person name="Thomas B.C."/>
            <person name="Singh A."/>
            <person name="Wilkins M.J."/>
            <person name="Karaoz U."/>
            <person name="Brodie E.L."/>
            <person name="Williams K.H."/>
            <person name="Hubbard S.S."/>
            <person name="Banfield J.F."/>
        </authorList>
    </citation>
    <scope>NUCLEOTIDE SEQUENCE [LARGE SCALE GENOMIC DNA]</scope>
</reference>
<feature type="transmembrane region" description="Helical" evidence="1">
    <location>
        <begin position="21"/>
        <end position="41"/>
    </location>
</feature>
<dbReference type="AlphaFoldDB" id="A0A1F5FWK3"/>
<dbReference type="Proteomes" id="UP000179237">
    <property type="component" value="Unassembled WGS sequence"/>
</dbReference>
<protein>
    <recommendedName>
        <fullName evidence="4">Type 4 fimbrial biogenesis protein PilX N-terminal domain-containing protein</fullName>
    </recommendedName>
</protein>
<organism evidence="2 3">
    <name type="scientific">Candidatus Collierbacteria bacterium RIFOXYD1_FULL_40_9</name>
    <dbReference type="NCBI Taxonomy" id="1817731"/>
    <lineage>
        <taxon>Bacteria</taxon>
        <taxon>Candidatus Collieribacteriota</taxon>
    </lineage>
</organism>
<name>A0A1F5FWK3_9BACT</name>
<keyword evidence="1" id="KW-1133">Transmembrane helix</keyword>
<evidence type="ECO:0000313" key="2">
    <source>
        <dbReference type="EMBL" id="OGD84006.1"/>
    </source>
</evidence>
<keyword evidence="1" id="KW-0472">Membrane</keyword>
<evidence type="ECO:0000313" key="3">
    <source>
        <dbReference type="Proteomes" id="UP000179237"/>
    </source>
</evidence>
<accession>A0A1F5FWK3</accession>
<evidence type="ECO:0008006" key="4">
    <source>
        <dbReference type="Google" id="ProtNLM"/>
    </source>
</evidence>
<comment type="caution">
    <text evidence="2">The sequence shown here is derived from an EMBL/GenBank/DDBJ whole genome shotgun (WGS) entry which is preliminary data.</text>
</comment>
<gene>
    <name evidence="2" type="ORF">A2572_00560</name>
</gene>
<evidence type="ECO:0000256" key="1">
    <source>
        <dbReference type="SAM" id="Phobius"/>
    </source>
</evidence>
<dbReference type="EMBL" id="MFAQ01000004">
    <property type="protein sequence ID" value="OGD84006.1"/>
    <property type="molecule type" value="Genomic_DNA"/>
</dbReference>